<protein>
    <submittedName>
        <fullName evidence="1">Uncharacterized protein</fullName>
    </submittedName>
</protein>
<reference evidence="1 2" key="1">
    <citation type="submission" date="2019-07" db="EMBL/GenBank/DDBJ databases">
        <title>WGS assembly of Gossypium tomentosum.</title>
        <authorList>
            <person name="Chen Z.J."/>
            <person name="Sreedasyam A."/>
            <person name="Ando A."/>
            <person name="Song Q."/>
            <person name="De L."/>
            <person name="Hulse-Kemp A."/>
            <person name="Ding M."/>
            <person name="Ye W."/>
            <person name="Kirkbride R."/>
            <person name="Jenkins J."/>
            <person name="Plott C."/>
            <person name="Lovell J."/>
            <person name="Lin Y.-M."/>
            <person name="Vaughn R."/>
            <person name="Liu B."/>
            <person name="Li W."/>
            <person name="Simpson S."/>
            <person name="Scheffler B."/>
            <person name="Saski C."/>
            <person name="Grover C."/>
            <person name="Hu G."/>
            <person name="Conover J."/>
            <person name="Carlson J."/>
            <person name="Shu S."/>
            <person name="Boston L."/>
            <person name="Williams M."/>
            <person name="Peterson D."/>
            <person name="Mcgee K."/>
            <person name="Jones D."/>
            <person name="Wendel J."/>
            <person name="Stelly D."/>
            <person name="Grimwood J."/>
            <person name="Schmutz J."/>
        </authorList>
    </citation>
    <scope>NUCLEOTIDE SEQUENCE [LARGE SCALE GENOMIC DNA]</scope>
    <source>
        <strain evidence="1">7179.01</strain>
    </source>
</reference>
<name>A0A5D2IMN9_GOSTO</name>
<sequence>MQVRKLFPRSNMLGLQIQLKITAVGFYQSRSSKRQLRLPDRAEKALVFSTNLSHSDLCCSFFSFCPSGL</sequence>
<proteinExistence type="predicted"/>
<evidence type="ECO:0000313" key="1">
    <source>
        <dbReference type="EMBL" id="TYH43313.1"/>
    </source>
</evidence>
<gene>
    <name evidence="1" type="ORF">ES332_D11G119400v1</name>
</gene>
<accession>A0A5D2IMN9</accession>
<keyword evidence="2" id="KW-1185">Reference proteome</keyword>
<evidence type="ECO:0000313" key="2">
    <source>
        <dbReference type="Proteomes" id="UP000322667"/>
    </source>
</evidence>
<dbReference type="AlphaFoldDB" id="A0A5D2IMN9"/>
<dbReference type="EMBL" id="CM017633">
    <property type="protein sequence ID" value="TYH43313.1"/>
    <property type="molecule type" value="Genomic_DNA"/>
</dbReference>
<dbReference type="Proteomes" id="UP000322667">
    <property type="component" value="Chromosome D11"/>
</dbReference>
<organism evidence="1 2">
    <name type="scientific">Gossypium tomentosum</name>
    <name type="common">Hawaiian cotton</name>
    <name type="synonym">Gossypium sandvicense</name>
    <dbReference type="NCBI Taxonomy" id="34277"/>
    <lineage>
        <taxon>Eukaryota</taxon>
        <taxon>Viridiplantae</taxon>
        <taxon>Streptophyta</taxon>
        <taxon>Embryophyta</taxon>
        <taxon>Tracheophyta</taxon>
        <taxon>Spermatophyta</taxon>
        <taxon>Magnoliopsida</taxon>
        <taxon>eudicotyledons</taxon>
        <taxon>Gunneridae</taxon>
        <taxon>Pentapetalae</taxon>
        <taxon>rosids</taxon>
        <taxon>malvids</taxon>
        <taxon>Malvales</taxon>
        <taxon>Malvaceae</taxon>
        <taxon>Malvoideae</taxon>
        <taxon>Gossypium</taxon>
    </lineage>
</organism>